<evidence type="ECO:0000313" key="2">
    <source>
        <dbReference type="Proteomes" id="UP000784294"/>
    </source>
</evidence>
<dbReference type="AlphaFoldDB" id="A0A448WHS3"/>
<dbReference type="EMBL" id="CAAALY010013742">
    <property type="protein sequence ID" value="VEL12093.1"/>
    <property type="molecule type" value="Genomic_DNA"/>
</dbReference>
<reference evidence="1" key="1">
    <citation type="submission" date="2018-11" db="EMBL/GenBank/DDBJ databases">
        <authorList>
            <consortium name="Pathogen Informatics"/>
        </authorList>
    </citation>
    <scope>NUCLEOTIDE SEQUENCE</scope>
</reference>
<name>A0A448WHS3_9PLAT</name>
<proteinExistence type="predicted"/>
<dbReference type="Proteomes" id="UP000784294">
    <property type="component" value="Unassembled WGS sequence"/>
</dbReference>
<keyword evidence="2" id="KW-1185">Reference proteome</keyword>
<evidence type="ECO:0000313" key="1">
    <source>
        <dbReference type="EMBL" id="VEL12093.1"/>
    </source>
</evidence>
<protein>
    <submittedName>
        <fullName evidence="1">Uncharacterized protein</fullName>
    </submittedName>
</protein>
<gene>
    <name evidence="1" type="ORF">PXEA_LOCUS5533</name>
</gene>
<sequence length="94" mass="10636">MLKQRGPTLKMPVAGTEKEFLEDDVSLRSPANPSKRLRLCRFKFNAIHSIPASQHLIMWQFHFSTLQSDIQLTLANDSVRDGECHPQNETATSA</sequence>
<accession>A0A448WHS3</accession>
<organism evidence="1 2">
    <name type="scientific">Protopolystoma xenopodis</name>
    <dbReference type="NCBI Taxonomy" id="117903"/>
    <lineage>
        <taxon>Eukaryota</taxon>
        <taxon>Metazoa</taxon>
        <taxon>Spiralia</taxon>
        <taxon>Lophotrochozoa</taxon>
        <taxon>Platyhelminthes</taxon>
        <taxon>Monogenea</taxon>
        <taxon>Polyopisthocotylea</taxon>
        <taxon>Polystomatidea</taxon>
        <taxon>Polystomatidae</taxon>
        <taxon>Protopolystoma</taxon>
    </lineage>
</organism>
<comment type="caution">
    <text evidence="1">The sequence shown here is derived from an EMBL/GenBank/DDBJ whole genome shotgun (WGS) entry which is preliminary data.</text>
</comment>